<accession>B7G2L2</accession>
<dbReference type="PaxDb" id="2850-Phatr47134"/>
<dbReference type="OrthoDB" id="43492at2759"/>
<name>B7G2L2_PHATC</name>
<reference evidence="3" key="2">
    <citation type="submission" date="2008-08" db="EMBL/GenBank/DDBJ databases">
        <authorList>
            <consortium name="Diatom Consortium"/>
            <person name="Grigoriev I."/>
            <person name="Grimwood J."/>
            <person name="Kuo A."/>
            <person name="Otillar R.P."/>
            <person name="Salamov A."/>
            <person name="Detter J.C."/>
            <person name="Lindquist E."/>
            <person name="Shapiro H."/>
            <person name="Lucas S."/>
            <person name="Glavina del Rio T."/>
            <person name="Pitluck S."/>
            <person name="Rokhsar D."/>
            <person name="Bowler C."/>
        </authorList>
    </citation>
    <scope>GENOME REANNOTATION</scope>
    <source>
        <strain evidence="3">CCAP 1055/1</strain>
    </source>
</reference>
<dbReference type="Proteomes" id="UP000000759">
    <property type="component" value="Chromosome 12"/>
</dbReference>
<protein>
    <submittedName>
        <fullName evidence="2">Uncharacterized protein</fullName>
    </submittedName>
</protein>
<dbReference type="InParanoid" id="B7G2L2"/>
<organism evidence="2 3">
    <name type="scientific">Phaeodactylum tricornutum (strain CCAP 1055/1)</name>
    <dbReference type="NCBI Taxonomy" id="556484"/>
    <lineage>
        <taxon>Eukaryota</taxon>
        <taxon>Sar</taxon>
        <taxon>Stramenopiles</taxon>
        <taxon>Ochrophyta</taxon>
        <taxon>Bacillariophyta</taxon>
        <taxon>Bacillariophyceae</taxon>
        <taxon>Bacillariophycidae</taxon>
        <taxon>Naviculales</taxon>
        <taxon>Phaeodactylaceae</taxon>
        <taxon>Phaeodactylum</taxon>
    </lineage>
</organism>
<feature type="region of interest" description="Disordered" evidence="1">
    <location>
        <begin position="656"/>
        <end position="705"/>
    </location>
</feature>
<dbReference type="GeneID" id="7201929"/>
<dbReference type="AlphaFoldDB" id="B7G2L2"/>
<proteinExistence type="predicted"/>
<reference evidence="2 3" key="1">
    <citation type="journal article" date="2008" name="Nature">
        <title>The Phaeodactylum genome reveals the evolutionary history of diatom genomes.</title>
        <authorList>
            <person name="Bowler C."/>
            <person name="Allen A.E."/>
            <person name="Badger J.H."/>
            <person name="Grimwood J."/>
            <person name="Jabbari K."/>
            <person name="Kuo A."/>
            <person name="Maheswari U."/>
            <person name="Martens C."/>
            <person name="Maumus F."/>
            <person name="Otillar R.P."/>
            <person name="Rayko E."/>
            <person name="Salamov A."/>
            <person name="Vandepoele K."/>
            <person name="Beszteri B."/>
            <person name="Gruber A."/>
            <person name="Heijde M."/>
            <person name="Katinka M."/>
            <person name="Mock T."/>
            <person name="Valentin K."/>
            <person name="Verret F."/>
            <person name="Berges J.A."/>
            <person name="Brownlee C."/>
            <person name="Cadoret J.P."/>
            <person name="Chiovitti A."/>
            <person name="Choi C.J."/>
            <person name="Coesel S."/>
            <person name="De Martino A."/>
            <person name="Detter J.C."/>
            <person name="Durkin C."/>
            <person name="Falciatore A."/>
            <person name="Fournet J."/>
            <person name="Haruta M."/>
            <person name="Huysman M.J."/>
            <person name="Jenkins B.D."/>
            <person name="Jiroutova K."/>
            <person name="Jorgensen R.E."/>
            <person name="Joubert Y."/>
            <person name="Kaplan A."/>
            <person name="Kroger N."/>
            <person name="Kroth P.G."/>
            <person name="La Roche J."/>
            <person name="Lindquist E."/>
            <person name="Lommer M."/>
            <person name="Martin-Jezequel V."/>
            <person name="Lopez P.J."/>
            <person name="Lucas S."/>
            <person name="Mangogna M."/>
            <person name="McGinnis K."/>
            <person name="Medlin L.K."/>
            <person name="Montsant A."/>
            <person name="Oudot-Le Secq M.P."/>
            <person name="Napoli C."/>
            <person name="Obornik M."/>
            <person name="Parker M.S."/>
            <person name="Petit J.L."/>
            <person name="Porcel B.M."/>
            <person name="Poulsen N."/>
            <person name="Robison M."/>
            <person name="Rychlewski L."/>
            <person name="Rynearson T.A."/>
            <person name="Schmutz J."/>
            <person name="Shapiro H."/>
            <person name="Siaut M."/>
            <person name="Stanley M."/>
            <person name="Sussman M.R."/>
            <person name="Taylor A.R."/>
            <person name="Vardi A."/>
            <person name="von Dassow P."/>
            <person name="Vyverman W."/>
            <person name="Willis A."/>
            <person name="Wyrwicz L.S."/>
            <person name="Rokhsar D.S."/>
            <person name="Weissenbach J."/>
            <person name="Armbrust E.V."/>
            <person name="Green B.R."/>
            <person name="Van de Peer Y."/>
            <person name="Grigoriev I.V."/>
        </authorList>
    </citation>
    <scope>NUCLEOTIDE SEQUENCE [LARGE SCALE GENOMIC DNA]</scope>
    <source>
        <strain evidence="2 3">CCAP 1055/1</strain>
    </source>
</reference>
<dbReference type="KEGG" id="pti:PHATRDRAFT_47134"/>
<evidence type="ECO:0000313" key="3">
    <source>
        <dbReference type="Proteomes" id="UP000000759"/>
    </source>
</evidence>
<dbReference type="HOGENOM" id="CLU_391540_0_0_1"/>
<dbReference type="OMA" id="MSIFRCH"/>
<sequence>MTVWGLWRLIFEDRKGNRCCSGSDRNFSRNLTYVDDGLKRSEVAIKVEVMSIIHKHGMSIFRCHVRSVDKHIEDGPRRTHQGCDVLTDEFHSALKLKNWMWTERGPTMMIGPNLRQLHESLLAGNNQFACYAAESFIRLMNFMRLFAATLAMMVCTAFSPGQLHRRPRALTQLSRSTRLSASTSSLVVISPPGGIGEVSAVKAAEMGSAVRWFVVSSGSSREVILSQEVLASIAAAGGSVELAGADVPSLLLPPEDPNSAVTAVSAWCGAAEAIVCTFDGCETSPAEKKKLKLDDEDPEFAWKNAIKIAAQQASSKISGTKLAILSANGDMDDDLQSVSSGIGGFVGSLLKGKRMEIPSSLTQAMSGMSAGFTSAAAKIATLRHGELFGTPESSPNFSALVGGPRRDPELCEEFQFRDIRVDPTLSLMGNFMMGKTTRSSRHVIGQAAALLVLGKVTVVPGLDICVSSQRGTDVVTMEQWEKEFSRVAEDLMTADSTGGGAQLFSVDFASVPDVERLADWLATKWAPAVLRTYDIAAIRVGARPVYTTRTSPGTLQIDWQQLVDFESVTVGKMEIVVTDKGLKALRLAGDASKGFGSVSRIPLNGEDVLVRRLAEASSQAIEKGLAKKAKAVKKAVEEYKKPEPVVAAAPVTSIQSSGTVEASIAAASSGPRQAGARRSTERARGKRRKTSTESSNGGSPTPTEE</sequence>
<dbReference type="eggNOG" id="ENOG502SKQ1">
    <property type="taxonomic scope" value="Eukaryota"/>
</dbReference>
<evidence type="ECO:0000256" key="1">
    <source>
        <dbReference type="SAM" id="MobiDB-lite"/>
    </source>
</evidence>
<dbReference type="EMBL" id="CM000614">
    <property type="protein sequence ID" value="EEC47149.1"/>
    <property type="molecule type" value="Genomic_DNA"/>
</dbReference>
<evidence type="ECO:0000313" key="2">
    <source>
        <dbReference type="EMBL" id="EEC47149.1"/>
    </source>
</evidence>
<dbReference type="RefSeq" id="XP_002181226.1">
    <property type="nucleotide sequence ID" value="XM_002181190.1"/>
</dbReference>
<keyword evidence="3" id="KW-1185">Reference proteome</keyword>
<feature type="compositionally biased region" description="Polar residues" evidence="1">
    <location>
        <begin position="692"/>
        <end position="705"/>
    </location>
</feature>
<gene>
    <name evidence="2" type="ORF">PHATRDRAFT_47134</name>
</gene>